<dbReference type="GO" id="GO:0036297">
    <property type="term" value="P:interstrand cross-link repair"/>
    <property type="evidence" value="ECO:0007669"/>
    <property type="project" value="TreeGrafter"/>
</dbReference>
<proteinExistence type="predicted"/>
<evidence type="ECO:0000256" key="1">
    <source>
        <dbReference type="ARBA" id="ARBA00022741"/>
    </source>
</evidence>
<gene>
    <name evidence="6" type="ORF">AMAG_04284</name>
</gene>
<dbReference type="OrthoDB" id="18781at2759"/>
<keyword evidence="7" id="KW-1185">Reference proteome</keyword>
<dbReference type="InterPro" id="IPR001650">
    <property type="entry name" value="Helicase_C-like"/>
</dbReference>
<evidence type="ECO:0000259" key="4">
    <source>
        <dbReference type="PROSITE" id="PS51192"/>
    </source>
</evidence>
<dbReference type="Pfam" id="PF22982">
    <property type="entry name" value="WHD_HRQ1"/>
    <property type="match status" value="1"/>
</dbReference>
<evidence type="ECO:0000259" key="5">
    <source>
        <dbReference type="PROSITE" id="PS51194"/>
    </source>
</evidence>
<dbReference type="GO" id="GO:0003676">
    <property type="term" value="F:nucleic acid binding"/>
    <property type="evidence" value="ECO:0007669"/>
    <property type="project" value="InterPro"/>
</dbReference>
<dbReference type="OMA" id="GAVHLHQ"/>
<dbReference type="PANTHER" id="PTHR47957:SF3">
    <property type="entry name" value="ATP-DEPENDENT HELICASE HRQ1"/>
    <property type="match status" value="1"/>
</dbReference>
<dbReference type="GO" id="GO:0005634">
    <property type="term" value="C:nucleus"/>
    <property type="evidence" value="ECO:0007669"/>
    <property type="project" value="TreeGrafter"/>
</dbReference>
<name>A0A0L0S8K3_ALLM3</name>
<dbReference type="InterPro" id="IPR027417">
    <property type="entry name" value="P-loop_NTPase"/>
</dbReference>
<accession>A0A0L0S8K3</accession>
<feature type="region of interest" description="Disordered" evidence="3">
    <location>
        <begin position="253"/>
        <end position="278"/>
    </location>
</feature>
<dbReference type="InterPro" id="IPR018973">
    <property type="entry name" value="MZB"/>
</dbReference>
<dbReference type="SUPFAM" id="SSF52540">
    <property type="entry name" value="P-loop containing nucleoside triphosphate hydrolases"/>
    <property type="match status" value="1"/>
</dbReference>
<dbReference type="CDD" id="cd17923">
    <property type="entry name" value="DEXHc_Hrq1-like"/>
    <property type="match status" value="1"/>
</dbReference>
<feature type="compositionally biased region" description="Polar residues" evidence="3">
    <location>
        <begin position="259"/>
        <end position="268"/>
    </location>
</feature>
<dbReference type="PROSITE" id="PS51192">
    <property type="entry name" value="HELICASE_ATP_BIND_1"/>
    <property type="match status" value="1"/>
</dbReference>
<dbReference type="STRING" id="578462.A0A0L0S8K3"/>
<feature type="compositionally biased region" description="Low complexity" evidence="3">
    <location>
        <begin position="35"/>
        <end position="44"/>
    </location>
</feature>
<feature type="domain" description="Helicase ATP-binding" evidence="4">
    <location>
        <begin position="346"/>
        <end position="530"/>
    </location>
</feature>
<keyword evidence="2" id="KW-0067">ATP-binding</keyword>
<dbReference type="AlphaFoldDB" id="A0A0L0S8K3"/>
<dbReference type="GO" id="GO:0006289">
    <property type="term" value="P:nucleotide-excision repair"/>
    <property type="evidence" value="ECO:0007669"/>
    <property type="project" value="TreeGrafter"/>
</dbReference>
<dbReference type="Gene3D" id="3.40.50.300">
    <property type="entry name" value="P-loop containing nucleotide triphosphate hydrolases"/>
    <property type="match status" value="2"/>
</dbReference>
<feature type="region of interest" description="Disordered" evidence="3">
    <location>
        <begin position="1067"/>
        <end position="1097"/>
    </location>
</feature>
<dbReference type="Pfam" id="PF00271">
    <property type="entry name" value="Helicase_C"/>
    <property type="match status" value="1"/>
</dbReference>
<evidence type="ECO:0000313" key="6">
    <source>
        <dbReference type="EMBL" id="KNE58730.1"/>
    </source>
</evidence>
<dbReference type="InterPro" id="IPR014939">
    <property type="entry name" value="CDT1_Gemini-bd-like"/>
</dbReference>
<dbReference type="VEuPathDB" id="FungiDB:AMAG_04284"/>
<feature type="compositionally biased region" description="Low complexity" evidence="3">
    <location>
        <begin position="70"/>
        <end position="86"/>
    </location>
</feature>
<dbReference type="PANTHER" id="PTHR47957">
    <property type="entry name" value="ATP-DEPENDENT HELICASE HRQ1"/>
    <property type="match status" value="1"/>
</dbReference>
<reference evidence="7" key="2">
    <citation type="submission" date="2009-11" db="EMBL/GenBank/DDBJ databases">
        <title>The Genome Sequence of Allomyces macrogynus strain ATCC 38327.</title>
        <authorList>
            <consortium name="The Broad Institute Genome Sequencing Platform"/>
            <person name="Russ C."/>
            <person name="Cuomo C."/>
            <person name="Shea T."/>
            <person name="Young S.K."/>
            <person name="Zeng Q."/>
            <person name="Koehrsen M."/>
            <person name="Haas B."/>
            <person name="Borodovsky M."/>
            <person name="Guigo R."/>
            <person name="Alvarado L."/>
            <person name="Berlin A."/>
            <person name="Borenstein D."/>
            <person name="Chen Z."/>
            <person name="Engels R."/>
            <person name="Freedman E."/>
            <person name="Gellesch M."/>
            <person name="Goldberg J."/>
            <person name="Griggs A."/>
            <person name="Gujja S."/>
            <person name="Heiman D."/>
            <person name="Hepburn T."/>
            <person name="Howarth C."/>
            <person name="Jen D."/>
            <person name="Larson L."/>
            <person name="Lewis B."/>
            <person name="Mehta T."/>
            <person name="Park D."/>
            <person name="Pearson M."/>
            <person name="Roberts A."/>
            <person name="Saif S."/>
            <person name="Shenoy N."/>
            <person name="Sisk P."/>
            <person name="Stolte C."/>
            <person name="Sykes S."/>
            <person name="Walk T."/>
            <person name="White J."/>
            <person name="Yandava C."/>
            <person name="Burger G."/>
            <person name="Gray M.W."/>
            <person name="Holland P.W.H."/>
            <person name="King N."/>
            <person name="Lang F.B.F."/>
            <person name="Roger A.J."/>
            <person name="Ruiz-Trillo I."/>
            <person name="Lander E."/>
            <person name="Nusbaum C."/>
        </authorList>
    </citation>
    <scope>NUCLEOTIDE SEQUENCE [LARGE SCALE GENOMIC DNA]</scope>
    <source>
        <strain evidence="7">ATCC 38327</strain>
    </source>
</reference>
<feature type="region of interest" description="Disordered" evidence="3">
    <location>
        <begin position="1"/>
        <end position="86"/>
    </location>
</feature>
<dbReference type="GO" id="GO:0005524">
    <property type="term" value="F:ATP binding"/>
    <property type="evidence" value="ECO:0007669"/>
    <property type="project" value="UniProtKB-KW"/>
</dbReference>
<dbReference type="InterPro" id="IPR055227">
    <property type="entry name" value="HRQ1_WHD"/>
</dbReference>
<dbReference type="InterPro" id="IPR014001">
    <property type="entry name" value="Helicase_ATP-bd"/>
</dbReference>
<organism evidence="6 7">
    <name type="scientific">Allomyces macrogynus (strain ATCC 38327)</name>
    <name type="common">Allomyces javanicus var. macrogynus</name>
    <dbReference type="NCBI Taxonomy" id="578462"/>
    <lineage>
        <taxon>Eukaryota</taxon>
        <taxon>Fungi</taxon>
        <taxon>Fungi incertae sedis</taxon>
        <taxon>Blastocladiomycota</taxon>
        <taxon>Blastocladiomycetes</taxon>
        <taxon>Blastocladiales</taxon>
        <taxon>Blastocladiaceae</taxon>
        <taxon>Allomyces</taxon>
    </lineage>
</organism>
<dbReference type="SMART" id="SM00490">
    <property type="entry name" value="HELICc"/>
    <property type="match status" value="1"/>
</dbReference>
<dbReference type="GO" id="GO:0043138">
    <property type="term" value="F:3'-5' DNA helicase activity"/>
    <property type="evidence" value="ECO:0007669"/>
    <property type="project" value="TreeGrafter"/>
</dbReference>
<protein>
    <submittedName>
        <fullName evidence="6">Uncharacterized protein</fullName>
    </submittedName>
</protein>
<feature type="domain" description="Helicase C-terminal" evidence="5">
    <location>
        <begin position="572"/>
        <end position="719"/>
    </location>
</feature>
<evidence type="ECO:0000256" key="3">
    <source>
        <dbReference type="SAM" id="MobiDB-lite"/>
    </source>
</evidence>
<dbReference type="Pfam" id="PF00270">
    <property type="entry name" value="DEAD"/>
    <property type="match status" value="1"/>
</dbReference>
<feature type="compositionally biased region" description="Basic and acidic residues" evidence="3">
    <location>
        <begin position="1078"/>
        <end position="1087"/>
    </location>
</feature>
<dbReference type="SMART" id="SM00487">
    <property type="entry name" value="DEXDc"/>
    <property type="match status" value="1"/>
</dbReference>
<evidence type="ECO:0000256" key="2">
    <source>
        <dbReference type="ARBA" id="ARBA00022840"/>
    </source>
</evidence>
<dbReference type="Pfam" id="PF09369">
    <property type="entry name" value="MZB"/>
    <property type="match status" value="1"/>
</dbReference>
<dbReference type="InterPro" id="IPR011545">
    <property type="entry name" value="DEAD/DEAH_box_helicase_dom"/>
</dbReference>
<dbReference type="EMBL" id="GG745333">
    <property type="protein sequence ID" value="KNE58730.1"/>
    <property type="molecule type" value="Genomic_DNA"/>
</dbReference>
<dbReference type="Proteomes" id="UP000054350">
    <property type="component" value="Unassembled WGS sequence"/>
</dbReference>
<dbReference type="Pfam" id="PF08839">
    <property type="entry name" value="CDT1"/>
    <property type="match status" value="1"/>
</dbReference>
<evidence type="ECO:0000313" key="7">
    <source>
        <dbReference type="Proteomes" id="UP000054350"/>
    </source>
</evidence>
<reference evidence="6 7" key="1">
    <citation type="submission" date="2009-11" db="EMBL/GenBank/DDBJ databases">
        <title>Annotation of Allomyces macrogynus ATCC 38327.</title>
        <authorList>
            <consortium name="The Broad Institute Genome Sequencing Platform"/>
            <person name="Russ C."/>
            <person name="Cuomo C."/>
            <person name="Burger G."/>
            <person name="Gray M.W."/>
            <person name="Holland P.W.H."/>
            <person name="King N."/>
            <person name="Lang F.B.F."/>
            <person name="Roger A.J."/>
            <person name="Ruiz-Trillo I."/>
            <person name="Young S.K."/>
            <person name="Zeng Q."/>
            <person name="Gargeya S."/>
            <person name="Fitzgerald M."/>
            <person name="Haas B."/>
            <person name="Abouelleil A."/>
            <person name="Alvarado L."/>
            <person name="Arachchi H.M."/>
            <person name="Berlin A."/>
            <person name="Chapman S.B."/>
            <person name="Gearin G."/>
            <person name="Goldberg J."/>
            <person name="Griggs A."/>
            <person name="Gujja S."/>
            <person name="Hansen M."/>
            <person name="Heiman D."/>
            <person name="Howarth C."/>
            <person name="Larimer J."/>
            <person name="Lui A."/>
            <person name="MacDonald P.J.P."/>
            <person name="McCowen C."/>
            <person name="Montmayeur A."/>
            <person name="Murphy C."/>
            <person name="Neiman D."/>
            <person name="Pearson M."/>
            <person name="Priest M."/>
            <person name="Roberts A."/>
            <person name="Saif S."/>
            <person name="Shea T."/>
            <person name="Sisk P."/>
            <person name="Stolte C."/>
            <person name="Sykes S."/>
            <person name="Wortman J."/>
            <person name="Nusbaum C."/>
            <person name="Birren B."/>
        </authorList>
    </citation>
    <scope>NUCLEOTIDE SEQUENCE [LARGE SCALE GENOMIC DNA]</scope>
    <source>
        <strain evidence="6 7">ATCC 38327</strain>
    </source>
</reference>
<feature type="compositionally biased region" description="Basic residues" evidence="3">
    <location>
        <begin position="52"/>
        <end position="69"/>
    </location>
</feature>
<dbReference type="eggNOG" id="KOG4150">
    <property type="taxonomic scope" value="Eukaryota"/>
</dbReference>
<dbReference type="CDD" id="cd18797">
    <property type="entry name" value="SF2_C_Hrq"/>
    <property type="match status" value="1"/>
</dbReference>
<keyword evidence="1" id="KW-0547">Nucleotide-binding</keyword>
<sequence>MEQQAVPIGKKKRARAAPSARDTGPHNELDGHGNIGSSTIASATAPPPPPAKRARGASKSVKKAPRKRSGTAGSSSTGADAPSAGAPTWPASLNELARVFAALNTTGSFLAARGVALTFTKIKKAVDQNAGVAMTLDHARAILHLAPDLVDMAWTAPDDGNTNQHAYADDVAAHNPLRSLRPANAPLDLAISFKDTLRLNAATSQAKQLLKLVEARNKAFRAAIDRFAQNCAVANLDPETALTRAITSLLPDDSRKVQDQASPPSLVSLTAGANPDADATPPNSVFAIWDEITTQPFYKHQITATNVSPARAAHSAPWPFDSPRFQQALVNFKGIRQPYSHQAAAISSILAGEHIIISTSTSSGKSLVYHVPILLALEHDRNARFLYVCPTKALAQDQLRAFRAMIQSCPHLADWVQIATYDGDTPAADRAAIRERAHILLTNPDMLHITIMPNAHEWNQFLMHLKYVVVDEVHAYHGVFGSHCAWIFRRLRRLTDYYQNLRVQFIACSATIGNAEEHARDLFGTDFTHISEDGSPHGQRATVIWNPPALNSLEPRTNGLVARASSLEEAAAVFQYLTTRNVKTVAFAKYRAACELLFKHITGRPGMTVILDRVRSYRGGYHPEERRRTEQALASGELVGVVATNALELGIDIGGIDAVIHVGFPGIAAMKQQAGRAGRRTRDSLSILVPDANPLDQFYARNPERIWDAPLPAVAMDPRLPALVEAHLVCAAFELPIDPDNEPVLAGFDLQEPMEKRLTQGDNQRWEAREMFPSHRVPIRTIPSDSYAVVDVTRPPGVILEYVEGFRAPFTLYNGGIFLHQGKSYSITNVSPEKMVANVCFTSATWYTSCQDITNVDPIRTATSRPVGRVVSAFGPVELTTMVYGYHKIDLATRSILDTVELKSPPMSRTSSAWWIDIPTDLVRALGCAAAGANAAYAPLHSLNHAILHALPSVVSTSAPTDESNVVALAPVACECRGIDSTRARPFRLTVFDRAATAVGTARRAWERGEGVVRAARELMAECPCDVGCPECIFWKSCTHRNELHDKARAIHLADLLLDGTGGVDGEHEDEVGVGPCEGHKDVEEKSAAAPFTEEGQ</sequence>
<dbReference type="PROSITE" id="PS51194">
    <property type="entry name" value="HELICASE_CTER"/>
    <property type="match status" value="1"/>
</dbReference>